<dbReference type="PANTHER" id="PTHR36486">
    <property type="entry name" value="OS01G0977800 PROTEIN"/>
    <property type="match status" value="1"/>
</dbReference>
<proteinExistence type="predicted"/>
<dbReference type="AlphaFoldDB" id="A0A8J5FW70"/>
<dbReference type="SUPFAM" id="SSF52540">
    <property type="entry name" value="P-loop containing nucleoside triphosphate hydrolases"/>
    <property type="match status" value="1"/>
</dbReference>
<dbReference type="Gene3D" id="1.10.400.10">
    <property type="entry name" value="GI Alpha 1, domain 2-like"/>
    <property type="match status" value="1"/>
</dbReference>
<keyword evidence="6" id="KW-0460">Magnesium</keyword>
<feature type="binding site" evidence="5">
    <location>
        <begin position="678"/>
        <end position="681"/>
    </location>
    <ligand>
        <name>GTP</name>
        <dbReference type="ChEBI" id="CHEBI:37565"/>
    </ligand>
</feature>
<reference evidence="7 8" key="1">
    <citation type="submission" date="2020-08" db="EMBL/GenBank/DDBJ databases">
        <title>Plant Genome Project.</title>
        <authorList>
            <person name="Zhang R.-G."/>
        </authorList>
    </citation>
    <scope>NUCLEOTIDE SEQUENCE [LARGE SCALE GENOMIC DNA]</scope>
    <source>
        <tissue evidence="7">Rhizome</tissue>
    </source>
</reference>
<name>A0A8J5FW70_ZINOF</name>
<organism evidence="7 8">
    <name type="scientific">Zingiber officinale</name>
    <name type="common">Ginger</name>
    <name type="synonym">Amomum zingiber</name>
    <dbReference type="NCBI Taxonomy" id="94328"/>
    <lineage>
        <taxon>Eukaryota</taxon>
        <taxon>Viridiplantae</taxon>
        <taxon>Streptophyta</taxon>
        <taxon>Embryophyta</taxon>
        <taxon>Tracheophyta</taxon>
        <taxon>Spermatophyta</taxon>
        <taxon>Magnoliopsida</taxon>
        <taxon>Liliopsida</taxon>
        <taxon>Zingiberales</taxon>
        <taxon>Zingiberaceae</taxon>
        <taxon>Zingiber</taxon>
    </lineage>
</organism>
<comment type="caution">
    <text evidence="7">The sequence shown here is derived from an EMBL/GenBank/DDBJ whole genome shotgun (WGS) entry which is preliminary data.</text>
</comment>
<dbReference type="SUPFAM" id="SSF47895">
    <property type="entry name" value="Transducin (alpha subunit), insertion domain"/>
    <property type="match status" value="1"/>
</dbReference>
<evidence type="ECO:0000256" key="5">
    <source>
        <dbReference type="PIRSR" id="PIRSR601019-1"/>
    </source>
</evidence>
<evidence type="ECO:0000256" key="2">
    <source>
        <dbReference type="ARBA" id="ARBA00022741"/>
    </source>
</evidence>
<protein>
    <recommendedName>
        <fullName evidence="9">Extra-large guanine nucleotide-binding protein 1</fullName>
    </recommendedName>
</protein>
<evidence type="ECO:0000256" key="6">
    <source>
        <dbReference type="PIRSR" id="PIRSR601019-2"/>
    </source>
</evidence>
<evidence type="ECO:0008006" key="9">
    <source>
        <dbReference type="Google" id="ProtNLM"/>
    </source>
</evidence>
<keyword evidence="8" id="KW-1185">Reference proteome</keyword>
<dbReference type="FunFam" id="3.40.50.300:FF:000692">
    <property type="entry name" value="Guanine nucleotide-binding protein subunit alpha"/>
    <property type="match status" value="1"/>
</dbReference>
<keyword evidence="4" id="KW-0807">Transducer</keyword>
<dbReference type="Proteomes" id="UP000734854">
    <property type="component" value="Unassembled WGS sequence"/>
</dbReference>
<evidence type="ECO:0000313" key="7">
    <source>
        <dbReference type="EMBL" id="KAG6494986.1"/>
    </source>
</evidence>
<evidence type="ECO:0000256" key="3">
    <source>
        <dbReference type="ARBA" id="ARBA00023134"/>
    </source>
</evidence>
<evidence type="ECO:0000313" key="8">
    <source>
        <dbReference type="Proteomes" id="UP000734854"/>
    </source>
</evidence>
<dbReference type="InterPro" id="IPR053057">
    <property type="entry name" value="XLG_GTP-binding"/>
</dbReference>
<feature type="binding site" evidence="6">
    <location>
        <position position="659"/>
    </location>
    <ligand>
        <name>Mg(2+)</name>
        <dbReference type="ChEBI" id="CHEBI:18420"/>
    </ligand>
</feature>
<sequence length="893" mass="98993">MPPLLVPSSAEADPEAEASSYSFAAVYDGPPLPYALPRALPVDVERIPFAALAPVTAGPVSLPVVLPLPSPKNPTPLLSSSSPTSVIENYAAVAAAPDSDALGSDGSLEILSSETADVSGTVRFSEEFGGAHDRLSTESPLSSPASAFRSCASEIEEADESSDTPAWRAPIVTFQESGQSNYSTTPAVGTTPVANSEGLRIKKGACYSCSRGNRFTEKESCLACGAKYCGRCVLTTMGMGSMPEGRKCISCIGYPILESNRERLGKSSRLLKRLLSDLEIELLMEAEKNCKSNQLRPEDIRVNGKRLNLEEMFLLQSCPRPPPKLNPGYYWYDKLSGYWGKEGHKPNSIITAHLNVGGHLEKNASKGNTGIQINGREITNAEMKMLKWSGVPCAGNPNYWLSADGTYMEEGQKKVKGKIWGKRRMKLLCPLLSLPFPSQNSKCCEEANNFVKRPLPDNLDKKAIQKLLLIGSDGSGATTVFKQSLLLEGNVSKAKLFYGLSFSENECQDIKIMIQTTIYRDLALLLECREWFEEDILTGRRGNLQFDSSGDETDFSLVPRLKSFADWLLKVLTSGNFEAIFPASSLEYATLVEELWKNSAIQATYKRRSELRLLPSIRSYFLERFQLSNIEVREVIDITRDNYEPSNVDIINADGINSSNGIASTELQLPSTGSSIDDHEQRQTISRYQLIRGPYKGAGERNCKWLDMFEDTRMVIFCIALTDYDEYYIDTSGAVINKMIESRRLFESIVSNPTFEEKDFLLILSKFDLFDQKLETTPLSLCEWFNNFHPLVSSHPPKRNNTSCGSREATKAEQAFHYVAREFKTLFQSITGRKLYVTHANGLDSDSVNAALQYAREIICWTEEWSLGGGNVESMYSTEPSSTSHSLLTEKNV</sequence>
<keyword evidence="3 5" id="KW-0342">GTP-binding</keyword>
<accession>A0A8J5FW70</accession>
<evidence type="ECO:0000256" key="4">
    <source>
        <dbReference type="ARBA" id="ARBA00023224"/>
    </source>
</evidence>
<dbReference type="SMART" id="SM00275">
    <property type="entry name" value="G_alpha"/>
    <property type="match status" value="1"/>
</dbReference>
<dbReference type="GO" id="GO:0007186">
    <property type="term" value="P:G protein-coupled receptor signaling pathway"/>
    <property type="evidence" value="ECO:0007669"/>
    <property type="project" value="InterPro"/>
</dbReference>
<dbReference type="GO" id="GO:0046872">
    <property type="term" value="F:metal ion binding"/>
    <property type="evidence" value="ECO:0007669"/>
    <property type="project" value="UniProtKB-KW"/>
</dbReference>
<dbReference type="Gene3D" id="3.40.50.300">
    <property type="entry name" value="P-loop containing nucleotide triphosphate hydrolases"/>
    <property type="match status" value="1"/>
</dbReference>
<gene>
    <name evidence="7" type="ORF">ZIOFF_042774</name>
</gene>
<evidence type="ECO:0000256" key="1">
    <source>
        <dbReference type="ARBA" id="ARBA00022723"/>
    </source>
</evidence>
<dbReference type="EMBL" id="JACMSC010000012">
    <property type="protein sequence ID" value="KAG6494986.1"/>
    <property type="molecule type" value="Genomic_DNA"/>
</dbReference>
<feature type="binding site" evidence="6">
    <location>
        <position position="478"/>
    </location>
    <ligand>
        <name>Mg(2+)</name>
        <dbReference type="ChEBI" id="CHEBI:18420"/>
    </ligand>
</feature>
<dbReference type="GO" id="GO:0031683">
    <property type="term" value="F:G-protein beta/gamma-subunit complex binding"/>
    <property type="evidence" value="ECO:0007669"/>
    <property type="project" value="InterPro"/>
</dbReference>
<dbReference type="InterPro" id="IPR027417">
    <property type="entry name" value="P-loop_NTPase"/>
</dbReference>
<dbReference type="PANTHER" id="PTHR36486:SF4">
    <property type="entry name" value="PH DOMAIN-CONTAINING PROTEIN"/>
    <property type="match status" value="1"/>
</dbReference>
<dbReference type="Pfam" id="PF00503">
    <property type="entry name" value="G-alpha"/>
    <property type="match status" value="1"/>
</dbReference>
<dbReference type="PROSITE" id="PS51882">
    <property type="entry name" value="G_ALPHA"/>
    <property type="match status" value="1"/>
</dbReference>
<dbReference type="InterPro" id="IPR001019">
    <property type="entry name" value="Gprotein_alpha_su"/>
</dbReference>
<keyword evidence="2 5" id="KW-0547">Nucleotide-binding</keyword>
<keyword evidence="1 6" id="KW-0479">Metal-binding</keyword>
<dbReference type="GO" id="GO:0003924">
    <property type="term" value="F:GTPase activity"/>
    <property type="evidence" value="ECO:0007669"/>
    <property type="project" value="InterPro"/>
</dbReference>
<dbReference type="GO" id="GO:0005525">
    <property type="term" value="F:GTP binding"/>
    <property type="evidence" value="ECO:0007669"/>
    <property type="project" value="UniProtKB-KW"/>
</dbReference>
<dbReference type="InterPro" id="IPR011025">
    <property type="entry name" value="GproteinA_insert"/>
</dbReference>